<dbReference type="Gene3D" id="2.60.40.770">
    <property type="match status" value="1"/>
</dbReference>
<dbReference type="PANTHER" id="PTHR15218">
    <property type="entry name" value="MD-1, MD-2 - RELATED"/>
    <property type="match status" value="1"/>
</dbReference>
<dbReference type="Ensembl" id="ENSPCET00000009952.1">
    <property type="protein sequence ID" value="ENSPCEP00000009622.1"/>
    <property type="gene ID" value="ENSPCEG00000007667.1"/>
</dbReference>
<dbReference type="PANTHER" id="PTHR15218:SF0">
    <property type="entry name" value="LYMPHOCYTE ANTIGEN 96"/>
    <property type="match status" value="1"/>
</dbReference>
<accession>A0A8C8RTS5</accession>
<keyword evidence="1" id="KW-0732">Signal</keyword>
<dbReference type="InterPro" id="IPR039217">
    <property type="entry name" value="LY96"/>
</dbReference>
<dbReference type="GO" id="GO:0046696">
    <property type="term" value="C:lipopolysaccharide receptor complex"/>
    <property type="evidence" value="ECO:0007669"/>
    <property type="project" value="TreeGrafter"/>
</dbReference>
<dbReference type="GO" id="GO:0045087">
    <property type="term" value="P:innate immune response"/>
    <property type="evidence" value="ECO:0007669"/>
    <property type="project" value="InterPro"/>
</dbReference>
<feature type="chain" id="PRO_5034967791" evidence="1">
    <location>
        <begin position="20"/>
        <end position="158"/>
    </location>
</feature>
<dbReference type="GO" id="GO:0035662">
    <property type="term" value="F:Toll-like receptor 4 binding"/>
    <property type="evidence" value="ECO:0007669"/>
    <property type="project" value="InterPro"/>
</dbReference>
<dbReference type="GO" id="GO:0034142">
    <property type="term" value="P:toll-like receptor 4 signaling pathway"/>
    <property type="evidence" value="ECO:0007669"/>
    <property type="project" value="TreeGrafter"/>
</dbReference>
<dbReference type="Proteomes" id="UP000694393">
    <property type="component" value="Unplaced"/>
</dbReference>
<dbReference type="GO" id="GO:0031666">
    <property type="term" value="P:positive regulation of lipopolysaccharide-mediated signaling pathway"/>
    <property type="evidence" value="ECO:0007669"/>
    <property type="project" value="TreeGrafter"/>
</dbReference>
<dbReference type="InterPro" id="IPR014756">
    <property type="entry name" value="Ig_E-set"/>
</dbReference>
<evidence type="ECO:0000313" key="3">
    <source>
        <dbReference type="Proteomes" id="UP000694393"/>
    </source>
</evidence>
<name>A0A8C8RTS5_9SAUR</name>
<dbReference type="GO" id="GO:0001875">
    <property type="term" value="F:lipopolysaccharide immune receptor activity"/>
    <property type="evidence" value="ECO:0007669"/>
    <property type="project" value="TreeGrafter"/>
</dbReference>
<dbReference type="AlphaFoldDB" id="A0A8C8RTS5"/>
<reference evidence="2" key="2">
    <citation type="submission" date="2025-09" db="UniProtKB">
        <authorList>
            <consortium name="Ensembl"/>
        </authorList>
    </citation>
    <scope>IDENTIFICATION</scope>
</reference>
<keyword evidence="3" id="KW-1185">Reference proteome</keyword>
<protein>
    <submittedName>
        <fullName evidence="2">Lymphocyte antigen 96</fullName>
    </submittedName>
</protein>
<proteinExistence type="predicted"/>
<evidence type="ECO:0000313" key="2">
    <source>
        <dbReference type="Ensembl" id="ENSPCEP00000009622.1"/>
    </source>
</evidence>
<sequence length="158" mass="18109">MFQLVFFTLFTSGLTESQGKEIICNNSDIELSYSFCDSVAHRFSFRLLPCSINEQPWFATIFWIPRSDIVFLRYLLSSWYNGAKLLDIKKDVCSGFDDDYSFCGSLKGETINTTVRFSGLKITLKEGIYTIVLRGFSDHSEENLLMCVNSTLTIKRET</sequence>
<reference evidence="2" key="1">
    <citation type="submission" date="2025-08" db="UniProtKB">
        <authorList>
            <consortium name="Ensembl"/>
        </authorList>
    </citation>
    <scope>IDENTIFICATION</scope>
</reference>
<organism evidence="2 3">
    <name type="scientific">Pelusios castaneus</name>
    <name type="common">West African mud turtle</name>
    <dbReference type="NCBI Taxonomy" id="367368"/>
    <lineage>
        <taxon>Eukaryota</taxon>
        <taxon>Metazoa</taxon>
        <taxon>Chordata</taxon>
        <taxon>Craniata</taxon>
        <taxon>Vertebrata</taxon>
        <taxon>Euteleostomi</taxon>
        <taxon>Archelosauria</taxon>
        <taxon>Testudinata</taxon>
        <taxon>Testudines</taxon>
        <taxon>Pleurodira</taxon>
        <taxon>Pelomedusidae</taxon>
        <taxon>Pelusios</taxon>
    </lineage>
</organism>
<dbReference type="SUPFAM" id="SSF81296">
    <property type="entry name" value="E set domains"/>
    <property type="match status" value="1"/>
</dbReference>
<dbReference type="GO" id="GO:0001530">
    <property type="term" value="F:lipopolysaccharide binding"/>
    <property type="evidence" value="ECO:0007669"/>
    <property type="project" value="InterPro"/>
</dbReference>
<evidence type="ECO:0000256" key="1">
    <source>
        <dbReference type="SAM" id="SignalP"/>
    </source>
</evidence>
<dbReference type="GO" id="GO:0032497">
    <property type="term" value="P:detection of lipopolysaccharide"/>
    <property type="evidence" value="ECO:0007669"/>
    <property type="project" value="TreeGrafter"/>
</dbReference>
<feature type="signal peptide" evidence="1">
    <location>
        <begin position="1"/>
        <end position="19"/>
    </location>
</feature>